<sequence length="172" mass="16412">MPRHLRLSRTALLLAAVAGLALAGCGGSDPGAGQEPPSSAPSSSSASATPSSPTGTPAPGAATSLTVELMADGESVTDTWTLACDGAAPVGSSGAPDPAAACAALADGGPALMAEPGTSVSCTMQYGGPQRATVTGTVDGDAVDTVFALTDGCQISRWEALSGLLGAAAAVQ</sequence>
<dbReference type="EMBL" id="JACSQD010000002">
    <property type="protein sequence ID" value="MBD7995069.1"/>
    <property type="molecule type" value="Genomic_DNA"/>
</dbReference>
<keyword evidence="3" id="KW-0722">Serine protease inhibitor</keyword>
<protein>
    <submittedName>
        <fullName evidence="3">Serine protease inhibitor</fullName>
    </submittedName>
</protein>
<feature type="signal peptide" evidence="2">
    <location>
        <begin position="1"/>
        <end position="23"/>
    </location>
</feature>
<dbReference type="Proteomes" id="UP000609874">
    <property type="component" value="Unassembled WGS sequence"/>
</dbReference>
<comment type="caution">
    <text evidence="3">The sequence shown here is derived from an EMBL/GenBank/DDBJ whole genome shotgun (WGS) entry which is preliminary data.</text>
</comment>
<proteinExistence type="predicted"/>
<gene>
    <name evidence="3" type="ORF">H9639_07145</name>
</gene>
<dbReference type="GO" id="GO:0004867">
    <property type="term" value="F:serine-type endopeptidase inhibitor activity"/>
    <property type="evidence" value="ECO:0007669"/>
    <property type="project" value="UniProtKB-KW"/>
</dbReference>
<keyword evidence="3" id="KW-0646">Protease inhibitor</keyword>
<feature type="region of interest" description="Disordered" evidence="1">
    <location>
        <begin position="28"/>
        <end position="61"/>
    </location>
</feature>
<keyword evidence="4" id="KW-1185">Reference proteome</keyword>
<dbReference type="SUPFAM" id="SSF55399">
    <property type="entry name" value="Subtilisin inhibitor"/>
    <property type="match status" value="1"/>
</dbReference>
<dbReference type="PROSITE" id="PS51257">
    <property type="entry name" value="PROKAR_LIPOPROTEIN"/>
    <property type="match status" value="1"/>
</dbReference>
<evidence type="ECO:0000256" key="2">
    <source>
        <dbReference type="SAM" id="SignalP"/>
    </source>
</evidence>
<organism evidence="3 4">
    <name type="scientific">Arthrobacter gallicola</name>
    <dbReference type="NCBI Taxonomy" id="2762225"/>
    <lineage>
        <taxon>Bacteria</taxon>
        <taxon>Bacillati</taxon>
        <taxon>Actinomycetota</taxon>
        <taxon>Actinomycetes</taxon>
        <taxon>Micrococcales</taxon>
        <taxon>Micrococcaceae</taxon>
        <taxon>Arthrobacter</taxon>
    </lineage>
</organism>
<dbReference type="InterPro" id="IPR036819">
    <property type="entry name" value="Subtilisin_inhibitor-like_sf"/>
</dbReference>
<reference evidence="3 4" key="1">
    <citation type="submission" date="2020-08" db="EMBL/GenBank/DDBJ databases">
        <title>A Genomic Blueprint of the Chicken Gut Microbiome.</title>
        <authorList>
            <person name="Gilroy R."/>
            <person name="Ravi A."/>
            <person name="Getino M."/>
            <person name="Pursley I."/>
            <person name="Horton D.L."/>
            <person name="Alikhan N.-F."/>
            <person name="Baker D."/>
            <person name="Gharbi K."/>
            <person name="Hall N."/>
            <person name="Watson M."/>
            <person name="Adriaenssens E.M."/>
            <person name="Foster-Nyarko E."/>
            <person name="Jarju S."/>
            <person name="Secka A."/>
            <person name="Antonio M."/>
            <person name="Oren A."/>
            <person name="Chaudhuri R."/>
            <person name="La Ragione R.M."/>
            <person name="Hildebrand F."/>
            <person name="Pallen M.J."/>
        </authorList>
    </citation>
    <scope>NUCLEOTIDE SEQUENCE [LARGE SCALE GENOMIC DNA]</scope>
    <source>
        <strain evidence="3 4">Sa2CUA1</strain>
    </source>
</reference>
<dbReference type="RefSeq" id="WP_191807388.1">
    <property type="nucleotide sequence ID" value="NZ_JACSQD010000002.1"/>
</dbReference>
<dbReference type="Gene3D" id="3.30.350.10">
    <property type="entry name" value="Subtilisin inhibitor-like"/>
    <property type="match status" value="1"/>
</dbReference>
<feature type="chain" id="PRO_5046737246" evidence="2">
    <location>
        <begin position="24"/>
        <end position="172"/>
    </location>
</feature>
<accession>A0ABR8UR77</accession>
<evidence type="ECO:0000313" key="3">
    <source>
        <dbReference type="EMBL" id="MBD7995069.1"/>
    </source>
</evidence>
<feature type="compositionally biased region" description="Low complexity" evidence="1">
    <location>
        <begin position="36"/>
        <end position="61"/>
    </location>
</feature>
<name>A0ABR8UR77_9MICC</name>
<evidence type="ECO:0000313" key="4">
    <source>
        <dbReference type="Proteomes" id="UP000609874"/>
    </source>
</evidence>
<keyword evidence="2" id="KW-0732">Signal</keyword>
<evidence type="ECO:0000256" key="1">
    <source>
        <dbReference type="SAM" id="MobiDB-lite"/>
    </source>
</evidence>